<keyword evidence="6" id="KW-0472">Membrane</keyword>
<organism evidence="11 12">
    <name type="scientific">Advenella kashmirensis W13003</name>
    <dbReference type="NCBI Taxonomy" id="1424334"/>
    <lineage>
        <taxon>Bacteria</taxon>
        <taxon>Pseudomonadati</taxon>
        <taxon>Pseudomonadota</taxon>
        <taxon>Betaproteobacteria</taxon>
        <taxon>Burkholderiales</taxon>
        <taxon>Alcaligenaceae</taxon>
    </lineage>
</organism>
<feature type="domain" description="ShlB POTRA" evidence="10">
    <location>
        <begin position="193"/>
        <end position="247"/>
    </location>
</feature>
<dbReference type="Pfam" id="PF03865">
    <property type="entry name" value="ShlB"/>
    <property type="match status" value="1"/>
</dbReference>
<keyword evidence="12" id="KW-1185">Reference proteome</keyword>
<dbReference type="InterPro" id="IPR051544">
    <property type="entry name" value="TPS_OM_transporter"/>
</dbReference>
<feature type="domain" description="Haemolysin activator HlyB C-terminal" evidence="8">
    <location>
        <begin position="252"/>
        <end position="570"/>
    </location>
</feature>
<dbReference type="GO" id="GO:0006811">
    <property type="term" value="P:monoatomic ion transport"/>
    <property type="evidence" value="ECO:0007669"/>
    <property type="project" value="UniProtKB-KW"/>
</dbReference>
<dbReference type="Proteomes" id="UP000018733">
    <property type="component" value="Unassembled WGS sequence"/>
</dbReference>
<keyword evidence="7" id="KW-0998">Cell outer membrane</keyword>
<proteinExistence type="inferred from homology"/>
<evidence type="ECO:0000256" key="4">
    <source>
        <dbReference type="ARBA" id="ARBA00022692"/>
    </source>
</evidence>
<dbReference type="GO" id="GO:0046819">
    <property type="term" value="P:protein secretion by the type V secretion system"/>
    <property type="evidence" value="ECO:0007669"/>
    <property type="project" value="TreeGrafter"/>
</dbReference>
<evidence type="ECO:0000259" key="8">
    <source>
        <dbReference type="Pfam" id="PF03865"/>
    </source>
</evidence>
<keyword evidence="4" id="KW-0812">Transmembrane</keyword>
<dbReference type="STRING" id="1424334.W822_14725"/>
<comment type="subcellular location">
    <subcellularLocation>
        <location evidence="1">Cell outer membrane</location>
    </subcellularLocation>
</comment>
<dbReference type="PATRIC" id="fig|1424334.3.peg.2958"/>
<evidence type="ECO:0000256" key="3">
    <source>
        <dbReference type="ARBA" id="ARBA00022452"/>
    </source>
</evidence>
<evidence type="ECO:0000259" key="10">
    <source>
        <dbReference type="Pfam" id="PF17287"/>
    </source>
</evidence>
<keyword evidence="3" id="KW-1134">Transmembrane beta strand</keyword>
<dbReference type="HOGENOM" id="CLU_020581_2_0_4"/>
<dbReference type="InterPro" id="IPR035251">
    <property type="entry name" value="ShlB_POTRA"/>
</dbReference>
<feature type="domain" description="Polypeptide-transport-associated ShlB-type" evidence="9">
    <location>
        <begin position="107"/>
        <end position="192"/>
    </location>
</feature>
<dbReference type="AlphaFoldDB" id="V8QQW4"/>
<dbReference type="GO" id="GO:0009279">
    <property type="term" value="C:cell outer membrane"/>
    <property type="evidence" value="ECO:0007669"/>
    <property type="project" value="UniProtKB-SubCell"/>
</dbReference>
<sequence>MLEEAIFNARDGRLPQRRVRPLFSLTQCSRSSRQLVISILLVLGCIWETSARAQALRPEMLDAQHFQRQQQQQQFLQSQLPAPQSVSRASAVAPPDRTQYPSETPCFPITSVELTGESAERFAWALNSLLAPEKAPMHLPSPVGQCLGVQGIALVADHVQNTIMAAGYVTTRVLVGSQNIGGGHLNLSVIPGRVQDIRFTDSSESRARRWNALPVREGGILNIRDLEQGLENFRRIPTVNADIQIAPANEPGKSDLLINWNQSRPFRLMASFDDAGSKSTGRYQGNLTVSLDNPLTLNDLFYASHTQSLGHPTSHSRRAKDSALHYSVPFGYWLLSANFSTFNYRQPVADIHESYVYSGRSRTLDLSLSRQVYRDAKRKFSVYLKGWARHSRNYIDEVEIPVQRRRMAGWEAGVNHREYLRAATLDVNLSYRRGTGAGNALKAPEEKYDEGTSRPRIWRASVNLSAPFTLGKQPVRYTGTWQAQWNKSPLIAQDQFSIGGRYTVRGFSGEYVLMSDRGWFWRNELAFSLSTLGIAGHELYAGVDAGHVSGQHADRLVVRSLIGSAVGLRGSLSKYVHYDFFIGKPLNKPNGFKTPATTGGFSISFSL</sequence>
<evidence type="ECO:0000259" key="9">
    <source>
        <dbReference type="Pfam" id="PF08479"/>
    </source>
</evidence>
<evidence type="ECO:0000256" key="2">
    <source>
        <dbReference type="ARBA" id="ARBA00009055"/>
    </source>
</evidence>
<dbReference type="InterPro" id="IPR027282">
    <property type="entry name" value="TPS"/>
</dbReference>
<dbReference type="GO" id="GO:0008320">
    <property type="term" value="F:protein transmembrane transporter activity"/>
    <property type="evidence" value="ECO:0007669"/>
    <property type="project" value="TreeGrafter"/>
</dbReference>
<comment type="caution">
    <text evidence="11">The sequence shown here is derived from an EMBL/GenBank/DDBJ whole genome shotgun (WGS) entry which is preliminary data.</text>
</comment>
<evidence type="ECO:0000256" key="6">
    <source>
        <dbReference type="ARBA" id="ARBA00023136"/>
    </source>
</evidence>
<dbReference type="FunFam" id="2.40.160.50:FF:000009">
    <property type="entry name" value="Putative hemolysin activator protein"/>
    <property type="match status" value="1"/>
</dbReference>
<evidence type="ECO:0000256" key="5">
    <source>
        <dbReference type="ARBA" id="ARBA00023065"/>
    </source>
</evidence>
<dbReference type="PANTHER" id="PTHR34597">
    <property type="entry name" value="SLR1661 PROTEIN"/>
    <property type="match status" value="1"/>
</dbReference>
<name>V8QQW4_9BURK</name>
<gene>
    <name evidence="11" type="ORF">W822_14725</name>
</gene>
<protein>
    <submittedName>
        <fullName evidence="11">Membrane protein</fullName>
    </submittedName>
</protein>
<evidence type="ECO:0000313" key="11">
    <source>
        <dbReference type="EMBL" id="ETF02012.1"/>
    </source>
</evidence>
<evidence type="ECO:0000256" key="7">
    <source>
        <dbReference type="ARBA" id="ARBA00023237"/>
    </source>
</evidence>
<dbReference type="Pfam" id="PF17287">
    <property type="entry name" value="POTRA_3"/>
    <property type="match status" value="1"/>
</dbReference>
<dbReference type="GO" id="GO:0098046">
    <property type="term" value="C:type V protein secretion system complex"/>
    <property type="evidence" value="ECO:0007669"/>
    <property type="project" value="TreeGrafter"/>
</dbReference>
<accession>V8QQW4</accession>
<dbReference type="InterPro" id="IPR005565">
    <property type="entry name" value="Hemolysn_activator_HlyB_C"/>
</dbReference>
<dbReference type="Gene3D" id="2.40.160.50">
    <property type="entry name" value="membrane protein fhac: a member of the omp85/tpsb transporter family"/>
    <property type="match status" value="1"/>
</dbReference>
<dbReference type="OrthoDB" id="290122at2"/>
<keyword evidence="5" id="KW-0406">Ion transport</keyword>
<dbReference type="InterPro" id="IPR013686">
    <property type="entry name" value="Polypept-transport_assoc_ShlB"/>
</dbReference>
<dbReference type="Pfam" id="PF08479">
    <property type="entry name" value="POTRA_2"/>
    <property type="match status" value="1"/>
</dbReference>
<dbReference type="PANTHER" id="PTHR34597:SF3">
    <property type="entry name" value="OUTER MEMBRANE TRANSPORTER CDIB"/>
    <property type="match status" value="1"/>
</dbReference>
<dbReference type="PIRSF" id="PIRSF029745">
    <property type="entry name" value="FhaC"/>
    <property type="match status" value="1"/>
</dbReference>
<evidence type="ECO:0000256" key="1">
    <source>
        <dbReference type="ARBA" id="ARBA00004442"/>
    </source>
</evidence>
<reference evidence="11 12" key="1">
    <citation type="journal article" date="2014" name="Genome Announc.">
        <title>Draft Genome Sequence of Advenella kashmirensis Strain W13003, a Polycyclic Aromatic Hydrocarbon-Degrading Bacterium.</title>
        <authorList>
            <person name="Wang X."/>
            <person name="Jin D."/>
            <person name="Zhou L."/>
            <person name="Wu L."/>
            <person name="An W."/>
            <person name="Zhao L."/>
        </authorList>
    </citation>
    <scope>NUCLEOTIDE SEQUENCE [LARGE SCALE GENOMIC DNA]</scope>
    <source>
        <strain evidence="11 12">W13003</strain>
    </source>
</reference>
<keyword evidence="5" id="KW-0813">Transport</keyword>
<evidence type="ECO:0000313" key="12">
    <source>
        <dbReference type="Proteomes" id="UP000018733"/>
    </source>
</evidence>
<comment type="similarity">
    <text evidence="2">Belongs to the TPS (TC 1.B.20) family.</text>
</comment>
<dbReference type="eggNOG" id="COG2831">
    <property type="taxonomic scope" value="Bacteria"/>
</dbReference>
<dbReference type="Gene3D" id="3.10.20.310">
    <property type="entry name" value="membrane protein fhac"/>
    <property type="match status" value="1"/>
</dbReference>
<dbReference type="EMBL" id="AYXT01000010">
    <property type="protein sequence ID" value="ETF02012.1"/>
    <property type="molecule type" value="Genomic_DNA"/>
</dbReference>